<keyword evidence="5" id="KW-0547">Nucleotide-binding</keyword>
<dbReference type="CDD" id="cd16917">
    <property type="entry name" value="HATPase_UhpB-NarQ-NarX-like"/>
    <property type="match status" value="1"/>
</dbReference>
<name>A0ABT3FNX8_9BACT</name>
<keyword evidence="2" id="KW-0418">Kinase</keyword>
<keyword evidence="5" id="KW-0067">ATP-binding</keyword>
<evidence type="ECO:0000259" key="4">
    <source>
        <dbReference type="SMART" id="SM00387"/>
    </source>
</evidence>
<keyword evidence="1" id="KW-0808">Transferase</keyword>
<dbReference type="Proteomes" id="UP001207930">
    <property type="component" value="Unassembled WGS sequence"/>
</dbReference>
<organism evidence="5 6">
    <name type="scientific">Luteolibacter flavescens</name>
    <dbReference type="NCBI Taxonomy" id="1859460"/>
    <lineage>
        <taxon>Bacteria</taxon>
        <taxon>Pseudomonadati</taxon>
        <taxon>Verrucomicrobiota</taxon>
        <taxon>Verrucomicrobiia</taxon>
        <taxon>Verrucomicrobiales</taxon>
        <taxon>Verrucomicrobiaceae</taxon>
        <taxon>Luteolibacter</taxon>
    </lineage>
</organism>
<dbReference type="SUPFAM" id="SSF55874">
    <property type="entry name" value="ATPase domain of HSP90 chaperone/DNA topoisomerase II/histidine kinase"/>
    <property type="match status" value="1"/>
</dbReference>
<dbReference type="Gene3D" id="3.30.565.10">
    <property type="entry name" value="Histidine kinase-like ATPase, C-terminal domain"/>
    <property type="match status" value="1"/>
</dbReference>
<reference evidence="5 6" key="1">
    <citation type="submission" date="2022-10" db="EMBL/GenBank/DDBJ databases">
        <title>Luteolibacter flavescens strain MCCC 1K03193, whole genome shotgun sequencing project.</title>
        <authorList>
            <person name="Zhao G."/>
            <person name="Shen L."/>
        </authorList>
    </citation>
    <scope>NUCLEOTIDE SEQUENCE [LARGE SCALE GENOMIC DNA]</scope>
    <source>
        <strain evidence="5 6">MCCC 1K03193</strain>
    </source>
</reference>
<keyword evidence="6" id="KW-1185">Reference proteome</keyword>
<evidence type="ECO:0000313" key="5">
    <source>
        <dbReference type="EMBL" id="MCW1885267.1"/>
    </source>
</evidence>
<evidence type="ECO:0000256" key="3">
    <source>
        <dbReference type="ARBA" id="ARBA00023012"/>
    </source>
</evidence>
<feature type="domain" description="Histidine kinase/HSP90-like ATPase" evidence="4">
    <location>
        <begin position="115"/>
        <end position="204"/>
    </location>
</feature>
<dbReference type="EMBL" id="JAPDDS010000005">
    <property type="protein sequence ID" value="MCW1885267.1"/>
    <property type="molecule type" value="Genomic_DNA"/>
</dbReference>
<sequence length="436" mass="48165">MSDPFDHWMPFRRRDGAWDGSRVSDRIRSEVIVPLEALVERVNHPRAEIPDGPRQSLENVFASVSESFAATDHAGAVESLDQAWHGWEVKLQGFTRGGGEISMKRLGKVPDIGREASRQLYLAVREAIGNAMKHAVAGRIEVLMVPWQKGCAVTVADNGRGISPTKAGGIGMETMRRRMARCGGEVLVHPIEGTVIEFRLPAPTRTLWEWLLSSGRLDRGVAAGRAEEVTGRWQERVERFGGLEAIFSEWPVAAGWIESRLPEARRAPDDLAKFSEWLDAELRHIGAGEVTETESGTDRVRCRVSWQGEVDPLHWLELGLVALLARPVVLRVTGSTSLELIAARRPDQLPAAANAGSFASLVHNTWAGGLPAARDDFSSYLHDVLAQELVAESMRWEITRESCPPGPLRARYDQCQHELQRIAVLARGLSHELADG</sequence>
<keyword evidence="3" id="KW-0902">Two-component regulatory system</keyword>
<proteinExistence type="predicted"/>
<gene>
    <name evidence="5" type="ORF">OKA04_11050</name>
</gene>
<evidence type="ECO:0000256" key="1">
    <source>
        <dbReference type="ARBA" id="ARBA00022679"/>
    </source>
</evidence>
<comment type="caution">
    <text evidence="5">The sequence shown here is derived from an EMBL/GenBank/DDBJ whole genome shotgun (WGS) entry which is preliminary data.</text>
</comment>
<dbReference type="InterPro" id="IPR036890">
    <property type="entry name" value="HATPase_C_sf"/>
</dbReference>
<evidence type="ECO:0000313" key="6">
    <source>
        <dbReference type="Proteomes" id="UP001207930"/>
    </source>
</evidence>
<protein>
    <submittedName>
        <fullName evidence="5">ATP-binding protein</fullName>
    </submittedName>
</protein>
<dbReference type="SMART" id="SM00387">
    <property type="entry name" value="HATPase_c"/>
    <property type="match status" value="1"/>
</dbReference>
<evidence type="ECO:0000256" key="2">
    <source>
        <dbReference type="ARBA" id="ARBA00022777"/>
    </source>
</evidence>
<dbReference type="InterPro" id="IPR003594">
    <property type="entry name" value="HATPase_dom"/>
</dbReference>
<dbReference type="PANTHER" id="PTHR24421">
    <property type="entry name" value="NITRATE/NITRITE SENSOR PROTEIN NARX-RELATED"/>
    <property type="match status" value="1"/>
</dbReference>
<dbReference type="InterPro" id="IPR050482">
    <property type="entry name" value="Sensor_HK_TwoCompSys"/>
</dbReference>
<dbReference type="GO" id="GO:0005524">
    <property type="term" value="F:ATP binding"/>
    <property type="evidence" value="ECO:0007669"/>
    <property type="project" value="UniProtKB-KW"/>
</dbReference>
<accession>A0ABT3FNX8</accession>
<dbReference type="Pfam" id="PF02518">
    <property type="entry name" value="HATPase_c"/>
    <property type="match status" value="1"/>
</dbReference>
<dbReference type="RefSeq" id="WP_264501224.1">
    <property type="nucleotide sequence ID" value="NZ_JAPDDS010000005.1"/>
</dbReference>